<evidence type="ECO:0000313" key="1">
    <source>
        <dbReference type="EMBL" id="CAI9970275.1"/>
    </source>
</evidence>
<evidence type="ECO:0000313" key="3">
    <source>
        <dbReference type="Proteomes" id="UP001642409"/>
    </source>
</evidence>
<protein>
    <submittedName>
        <fullName evidence="2">Hypothetical_protein</fullName>
    </submittedName>
</protein>
<sequence>MEALTAETLAARFPVRSSTLELRRLTSACTWVFKSSRVELTAVALESRCWSMSLMFPLNLVMFSARALSISRTEALTAVMLAQILETPSVRFWVSSAIRRYSAVALSEMLLSNADVFSSRVCSKNALLETIWELMSASALSSLELRAVEFRARWLSDRSCEASSSARMLVVLPAILLSISCSLSSMAAF</sequence>
<comment type="caution">
    <text evidence="1">The sequence shown here is derived from an EMBL/GenBank/DDBJ whole genome shotgun (WGS) entry which is preliminary data.</text>
</comment>
<keyword evidence="3" id="KW-1185">Reference proteome</keyword>
<accession>A0AA86R4C7</accession>
<reference evidence="1" key="1">
    <citation type="submission" date="2023-06" db="EMBL/GenBank/DDBJ databases">
        <authorList>
            <person name="Kurt Z."/>
        </authorList>
    </citation>
    <scope>NUCLEOTIDE SEQUENCE</scope>
</reference>
<organism evidence="1">
    <name type="scientific">Hexamita inflata</name>
    <dbReference type="NCBI Taxonomy" id="28002"/>
    <lineage>
        <taxon>Eukaryota</taxon>
        <taxon>Metamonada</taxon>
        <taxon>Diplomonadida</taxon>
        <taxon>Hexamitidae</taxon>
        <taxon>Hexamitinae</taxon>
        <taxon>Hexamita</taxon>
    </lineage>
</organism>
<reference evidence="2 3" key="2">
    <citation type="submission" date="2024-07" db="EMBL/GenBank/DDBJ databases">
        <authorList>
            <person name="Akdeniz Z."/>
        </authorList>
    </citation>
    <scope>NUCLEOTIDE SEQUENCE [LARGE SCALE GENOMIC DNA]</scope>
</reference>
<dbReference type="EMBL" id="CAXDID020000060">
    <property type="protein sequence ID" value="CAL6010054.1"/>
    <property type="molecule type" value="Genomic_DNA"/>
</dbReference>
<proteinExistence type="predicted"/>
<name>A0AA86R4C7_9EUKA</name>
<gene>
    <name evidence="2" type="ORF">HINF_LOCUS21903</name>
    <name evidence="1" type="ORF">HINF_LOCUS57920</name>
</gene>
<dbReference type="EMBL" id="CATOUU010001068">
    <property type="protein sequence ID" value="CAI9970275.1"/>
    <property type="molecule type" value="Genomic_DNA"/>
</dbReference>
<evidence type="ECO:0000313" key="2">
    <source>
        <dbReference type="EMBL" id="CAL6010054.1"/>
    </source>
</evidence>
<dbReference type="AlphaFoldDB" id="A0AA86R4C7"/>
<dbReference type="Proteomes" id="UP001642409">
    <property type="component" value="Unassembled WGS sequence"/>
</dbReference>